<feature type="domain" description="Peptidase M16 C-terminal" evidence="11">
    <location>
        <begin position="736"/>
        <end position="914"/>
    </location>
</feature>
<dbReference type="Pfam" id="PF00675">
    <property type="entry name" value="Peptidase_M16"/>
    <property type="match status" value="1"/>
</dbReference>
<name>A0A1L3JD45_9SPHN</name>
<evidence type="ECO:0000256" key="5">
    <source>
        <dbReference type="ARBA" id="ARBA00022801"/>
    </source>
</evidence>
<proteinExistence type="inferred from homology"/>
<keyword evidence="7" id="KW-0482">Metalloprotease</keyword>
<dbReference type="GO" id="GO:0004222">
    <property type="term" value="F:metalloendopeptidase activity"/>
    <property type="evidence" value="ECO:0007669"/>
    <property type="project" value="InterPro"/>
</dbReference>
<keyword evidence="13" id="KW-1185">Reference proteome</keyword>
<keyword evidence="5" id="KW-0378">Hydrolase</keyword>
<dbReference type="Pfam" id="PF05193">
    <property type="entry name" value="Peptidase_M16_C"/>
    <property type="match status" value="2"/>
</dbReference>
<dbReference type="PANTHER" id="PTHR43690:SF17">
    <property type="entry name" value="PROTEIN YHJJ"/>
    <property type="match status" value="1"/>
</dbReference>
<dbReference type="SUPFAM" id="SSF63411">
    <property type="entry name" value="LuxS/MPP-like metallohydrolase"/>
    <property type="match status" value="3"/>
</dbReference>
<sequence>MKKQILALPLIIYMASTLQAQALDQSPNKPQDAHNIAEISPVKANQSSPNNINVQNMGTDQISNNDLGVQYSPWLYEGSDLPVDESWTFGTLANGIKFAVKKNIVPAGQMSVRVRVDAGALHERDDELGYAHLIEHLTFRGSAYIPEGEAKRIWQRLGVSFGSDSNAMTTATQTVYQLDLPNVTDESFSESMKILSGMIQKPAITDGAVAAEKEIVQAEMRDNEGPAYSINQKLREHMFAGQLMAKRPTIGTAATLQSANAKGLTAFHSRWYRPENLVIVIAGDGDPQKMVQEISRHFGGWSVDGKGAAQPDFGQPDVKAVDDIVKIEAEPSLPSEISFSYLKPWEKVNDTLAFNEDLLVEAIAIRIINRRMETLAQDGASYIYAELSKDDLYRSVRSANITITPIDGAQVQAIGDIRAIVKDAVENPPEQSDIDREVAEFDNIVRTLVDSYPFESGSDQADSIVRAVDIGETVTAPSVLENAFANLKPKITQDRVFKMTQKIFDNSIMRIFGVVQKNDPELIRKLSLAATAPVEASAIARLQDDPISFADIPKPKGKGEITSRTSFDFLTLEQVDFKNGVKAILFNNKSEAGQIRINVRFGNGLLGFNQDDGQWAWTGPQLLGQMGINGISQRQLNQLLNGRRIELKFENNNDSFSLSGVTRSDDVADQLALMVAKLENPGWIEPPIERTKSGLAAASSTMDSTATNIFSRDMEMAVRNNDKRWMSPFLTDYSKLDLKKIKSIWAPILQSGSIEVQVFGDFDKEEMVKLLQNSFGSMAPRRAVDRKAAAMQPQASSGGEKISYHRGPSDQAAAAISWPSGAGTENPREAQGMEILSSIIRDRLFEKFRAEEAAAYSPDSVNIWPEDLQSGGFLLNFTLLKPELTDRFFEMSLEIAQDLAANPISADELNRAVEPILQQIDRAMSGNVFFMRSLEGVSEDPEKLRNIYVMLNNFKTLTPPELQYLAQKYLTADKAFKFKILPKADDAKDTDGIK</sequence>
<evidence type="ECO:0000259" key="11">
    <source>
        <dbReference type="Pfam" id="PF05193"/>
    </source>
</evidence>
<evidence type="ECO:0000313" key="13">
    <source>
        <dbReference type="Proteomes" id="UP000242561"/>
    </source>
</evidence>
<evidence type="ECO:0000256" key="3">
    <source>
        <dbReference type="ARBA" id="ARBA00022670"/>
    </source>
</evidence>
<dbReference type="KEGG" id="sphl:LPB140_09855"/>
<dbReference type="AlphaFoldDB" id="A0A1L3JD45"/>
<feature type="chain" id="PRO_5012001357" description="Insulinase family protein" evidence="9">
    <location>
        <begin position="23"/>
        <end position="994"/>
    </location>
</feature>
<dbReference type="InterPro" id="IPR007863">
    <property type="entry name" value="Peptidase_M16_C"/>
</dbReference>
<keyword evidence="4" id="KW-0479">Metal-binding</keyword>
<dbReference type="EMBL" id="CP018154">
    <property type="protein sequence ID" value="APG63042.1"/>
    <property type="molecule type" value="Genomic_DNA"/>
</dbReference>
<organism evidence="12 13">
    <name type="scientific">Sphingorhabdus lutea</name>
    <dbReference type="NCBI Taxonomy" id="1913578"/>
    <lineage>
        <taxon>Bacteria</taxon>
        <taxon>Pseudomonadati</taxon>
        <taxon>Pseudomonadota</taxon>
        <taxon>Alphaproteobacteria</taxon>
        <taxon>Sphingomonadales</taxon>
        <taxon>Sphingomonadaceae</taxon>
        <taxon>Sphingorhabdus</taxon>
    </lineage>
</organism>
<dbReference type="PANTHER" id="PTHR43690">
    <property type="entry name" value="NARDILYSIN"/>
    <property type="match status" value="1"/>
</dbReference>
<dbReference type="InterPro" id="IPR011765">
    <property type="entry name" value="Pept_M16_N"/>
</dbReference>
<evidence type="ECO:0000256" key="7">
    <source>
        <dbReference type="ARBA" id="ARBA00023049"/>
    </source>
</evidence>
<dbReference type="Proteomes" id="UP000242561">
    <property type="component" value="Chromosome"/>
</dbReference>
<evidence type="ECO:0000313" key="12">
    <source>
        <dbReference type="EMBL" id="APG63042.1"/>
    </source>
</evidence>
<dbReference type="GO" id="GO:0006508">
    <property type="term" value="P:proteolysis"/>
    <property type="evidence" value="ECO:0007669"/>
    <property type="project" value="UniProtKB-KW"/>
</dbReference>
<evidence type="ECO:0000256" key="2">
    <source>
        <dbReference type="ARBA" id="ARBA00007261"/>
    </source>
</evidence>
<feature type="domain" description="Peptidase M16 C-terminal" evidence="11">
    <location>
        <begin position="260"/>
        <end position="346"/>
    </location>
</feature>
<dbReference type="InterPro" id="IPR050626">
    <property type="entry name" value="Peptidase_M16"/>
</dbReference>
<evidence type="ECO:0000256" key="9">
    <source>
        <dbReference type="SAM" id="SignalP"/>
    </source>
</evidence>
<evidence type="ECO:0008006" key="14">
    <source>
        <dbReference type="Google" id="ProtNLM"/>
    </source>
</evidence>
<keyword evidence="3" id="KW-0645">Protease</keyword>
<keyword evidence="9" id="KW-0732">Signal</keyword>
<dbReference type="RefSeq" id="WP_072559694.1">
    <property type="nucleotide sequence ID" value="NZ_CP018154.1"/>
</dbReference>
<reference evidence="12 13" key="1">
    <citation type="submission" date="2016-11" db="EMBL/GenBank/DDBJ databases">
        <title>Sphingorhabdus sp. LPB0140, isolated from marine environment.</title>
        <authorList>
            <person name="Kim E."/>
            <person name="Yi H."/>
        </authorList>
    </citation>
    <scope>NUCLEOTIDE SEQUENCE [LARGE SCALE GENOMIC DNA]</scope>
    <source>
        <strain evidence="12 13">LPB0140</strain>
    </source>
</reference>
<accession>A0A1L3JD45</accession>
<comment type="cofactor">
    <cofactor evidence="1">
        <name>Zn(2+)</name>
        <dbReference type="ChEBI" id="CHEBI:29105"/>
    </cofactor>
</comment>
<dbReference type="InterPro" id="IPR001431">
    <property type="entry name" value="Pept_M16_Zn_BS"/>
</dbReference>
<keyword evidence="6" id="KW-0862">Zinc</keyword>
<dbReference type="STRING" id="1913578.LPB140_09855"/>
<dbReference type="GO" id="GO:0046872">
    <property type="term" value="F:metal ion binding"/>
    <property type="evidence" value="ECO:0007669"/>
    <property type="project" value="UniProtKB-KW"/>
</dbReference>
<evidence type="ECO:0000256" key="8">
    <source>
        <dbReference type="RuleBase" id="RU004447"/>
    </source>
</evidence>
<feature type="domain" description="Peptidase M16 N-terminal" evidence="10">
    <location>
        <begin position="106"/>
        <end position="240"/>
    </location>
</feature>
<gene>
    <name evidence="12" type="ORF">LPB140_09855</name>
</gene>
<evidence type="ECO:0000256" key="4">
    <source>
        <dbReference type="ARBA" id="ARBA00022723"/>
    </source>
</evidence>
<evidence type="ECO:0000259" key="10">
    <source>
        <dbReference type="Pfam" id="PF00675"/>
    </source>
</evidence>
<comment type="similarity">
    <text evidence="2 8">Belongs to the peptidase M16 family.</text>
</comment>
<dbReference type="Gene3D" id="3.30.830.10">
    <property type="entry name" value="Metalloenzyme, LuxS/M16 peptidase-like"/>
    <property type="match status" value="3"/>
</dbReference>
<dbReference type="PROSITE" id="PS00143">
    <property type="entry name" value="INSULINASE"/>
    <property type="match status" value="1"/>
</dbReference>
<protein>
    <recommendedName>
        <fullName evidence="14">Insulinase family protein</fullName>
    </recommendedName>
</protein>
<dbReference type="InterPro" id="IPR011249">
    <property type="entry name" value="Metalloenz_LuxS/M16"/>
</dbReference>
<feature type="signal peptide" evidence="9">
    <location>
        <begin position="1"/>
        <end position="22"/>
    </location>
</feature>
<evidence type="ECO:0000256" key="1">
    <source>
        <dbReference type="ARBA" id="ARBA00001947"/>
    </source>
</evidence>
<evidence type="ECO:0000256" key="6">
    <source>
        <dbReference type="ARBA" id="ARBA00022833"/>
    </source>
</evidence>